<feature type="transmembrane region" description="Helical" evidence="7">
    <location>
        <begin position="110"/>
        <end position="133"/>
    </location>
</feature>
<evidence type="ECO:0000256" key="6">
    <source>
        <dbReference type="SAM" id="MobiDB-lite"/>
    </source>
</evidence>
<comment type="caution">
    <text evidence="9">The sequence shown here is derived from an EMBL/GenBank/DDBJ whole genome shotgun (WGS) entry which is preliminary data.</text>
</comment>
<accession>A0ABD5NR61</accession>
<proteinExistence type="predicted"/>
<keyword evidence="2" id="KW-1003">Cell membrane</keyword>
<sequence length="450" mass="46004">MDVRGTLTTEARALWADGRGPSLAVIASTWGLFVGARMILPVILSDLQSAYNLSLSVASLLVTVLWLFAAIGQLPGGLLADRFSERAVMATGAALVAVALAFVVTARTPIVLFVAVAAWGLGHSMYPIARITLLSKLYPDRLGSALGVTMATGDVGQTLFPPIAAALAAAVAWQAGLGFVAPLLLVASVALFVAVPGADEAGHDGETRDGDSTETDGTKTGDGTTAASGDWTGPDSAGTGPAGGSASDEGTVREVLAVFGALRDPSLGFMTVILFLYIFIWQSVTALYPTYLETVKGLSPATASLLFGFFFAVGVVVKPVAGAAYDRIGMRGSLVAVLTPPAIGLAVLPFVESLWLLVPTTAMISTMLGSGAVTQSFLADAFTESRKGTGLGVIRTTTATVGAAGPVVFGVLGENNLFDEGYLLLAATMAAVVVLTLWMPETPASSGEGD</sequence>
<evidence type="ECO:0000259" key="8">
    <source>
        <dbReference type="PROSITE" id="PS50850"/>
    </source>
</evidence>
<dbReference type="PANTHER" id="PTHR43124:SF3">
    <property type="entry name" value="CHLORAMPHENICOL EFFLUX PUMP RV0191"/>
    <property type="match status" value="1"/>
</dbReference>
<dbReference type="RefSeq" id="WP_256533019.1">
    <property type="nucleotide sequence ID" value="NZ_CP101824.1"/>
</dbReference>
<evidence type="ECO:0000256" key="5">
    <source>
        <dbReference type="ARBA" id="ARBA00023136"/>
    </source>
</evidence>
<comment type="subcellular location">
    <subcellularLocation>
        <location evidence="1">Cell membrane</location>
        <topology evidence="1">Multi-pass membrane protein</topology>
    </subcellularLocation>
</comment>
<keyword evidence="5 7" id="KW-0472">Membrane</keyword>
<name>A0ABD5NR61_9EURY</name>
<dbReference type="InterPro" id="IPR050189">
    <property type="entry name" value="MFS_Efflux_Transporters"/>
</dbReference>
<evidence type="ECO:0000256" key="7">
    <source>
        <dbReference type="SAM" id="Phobius"/>
    </source>
</evidence>
<dbReference type="PANTHER" id="PTHR43124">
    <property type="entry name" value="PURINE EFFLUX PUMP PBUE"/>
    <property type="match status" value="1"/>
</dbReference>
<gene>
    <name evidence="9" type="ORF">ACFOUR_14175</name>
</gene>
<dbReference type="Pfam" id="PF07690">
    <property type="entry name" value="MFS_1"/>
    <property type="match status" value="1"/>
</dbReference>
<evidence type="ECO:0000256" key="3">
    <source>
        <dbReference type="ARBA" id="ARBA00022692"/>
    </source>
</evidence>
<dbReference type="GO" id="GO:0005886">
    <property type="term" value="C:plasma membrane"/>
    <property type="evidence" value="ECO:0007669"/>
    <property type="project" value="UniProtKB-SubCell"/>
</dbReference>
<feature type="transmembrane region" description="Helical" evidence="7">
    <location>
        <begin position="333"/>
        <end position="351"/>
    </location>
</feature>
<evidence type="ECO:0000313" key="10">
    <source>
        <dbReference type="Proteomes" id="UP001595846"/>
    </source>
</evidence>
<dbReference type="InterPro" id="IPR020846">
    <property type="entry name" value="MFS_dom"/>
</dbReference>
<feature type="compositionally biased region" description="Basic and acidic residues" evidence="6">
    <location>
        <begin position="202"/>
        <end position="219"/>
    </location>
</feature>
<keyword evidence="4 7" id="KW-1133">Transmembrane helix</keyword>
<feature type="compositionally biased region" description="Low complexity" evidence="6">
    <location>
        <begin position="221"/>
        <end position="248"/>
    </location>
</feature>
<feature type="transmembrane region" description="Helical" evidence="7">
    <location>
        <begin position="83"/>
        <end position="104"/>
    </location>
</feature>
<organism evidence="9 10">
    <name type="scientific">Halovivax cerinus</name>
    <dbReference type="NCBI Taxonomy" id="1487865"/>
    <lineage>
        <taxon>Archaea</taxon>
        <taxon>Methanobacteriati</taxon>
        <taxon>Methanobacteriota</taxon>
        <taxon>Stenosarchaea group</taxon>
        <taxon>Halobacteria</taxon>
        <taxon>Halobacteriales</taxon>
        <taxon>Natrialbaceae</taxon>
        <taxon>Halovivax</taxon>
    </lineage>
</organism>
<dbReference type="EMBL" id="JBHSAQ010000013">
    <property type="protein sequence ID" value="MFC3959507.1"/>
    <property type="molecule type" value="Genomic_DNA"/>
</dbReference>
<evidence type="ECO:0000256" key="2">
    <source>
        <dbReference type="ARBA" id="ARBA00022475"/>
    </source>
</evidence>
<feature type="region of interest" description="Disordered" evidence="6">
    <location>
        <begin position="202"/>
        <end position="248"/>
    </location>
</feature>
<dbReference type="PROSITE" id="PS50850">
    <property type="entry name" value="MFS"/>
    <property type="match status" value="1"/>
</dbReference>
<dbReference type="SUPFAM" id="SSF103473">
    <property type="entry name" value="MFS general substrate transporter"/>
    <property type="match status" value="1"/>
</dbReference>
<feature type="transmembrane region" description="Helical" evidence="7">
    <location>
        <begin position="267"/>
        <end position="289"/>
    </location>
</feature>
<keyword evidence="10" id="KW-1185">Reference proteome</keyword>
<dbReference type="AlphaFoldDB" id="A0ABD5NR61"/>
<dbReference type="InterPro" id="IPR036259">
    <property type="entry name" value="MFS_trans_sf"/>
</dbReference>
<dbReference type="InterPro" id="IPR011701">
    <property type="entry name" value="MFS"/>
</dbReference>
<feature type="transmembrane region" description="Helical" evidence="7">
    <location>
        <begin position="50"/>
        <end position="71"/>
    </location>
</feature>
<evidence type="ECO:0000256" key="4">
    <source>
        <dbReference type="ARBA" id="ARBA00022989"/>
    </source>
</evidence>
<dbReference type="Proteomes" id="UP001595846">
    <property type="component" value="Unassembled WGS sequence"/>
</dbReference>
<evidence type="ECO:0000256" key="1">
    <source>
        <dbReference type="ARBA" id="ARBA00004651"/>
    </source>
</evidence>
<feature type="transmembrane region" description="Helical" evidence="7">
    <location>
        <begin position="21"/>
        <end position="44"/>
    </location>
</feature>
<dbReference type="Gene3D" id="1.20.1250.20">
    <property type="entry name" value="MFS general substrate transporter like domains"/>
    <property type="match status" value="2"/>
</dbReference>
<feature type="domain" description="Major facilitator superfamily (MFS) profile" evidence="8">
    <location>
        <begin position="22"/>
        <end position="443"/>
    </location>
</feature>
<evidence type="ECO:0000313" key="9">
    <source>
        <dbReference type="EMBL" id="MFC3959507.1"/>
    </source>
</evidence>
<keyword evidence="3 7" id="KW-0812">Transmembrane</keyword>
<protein>
    <submittedName>
        <fullName evidence="9">Nitrate/nitrite transporter</fullName>
    </submittedName>
</protein>
<feature type="transmembrane region" description="Helical" evidence="7">
    <location>
        <begin position="179"/>
        <end position="198"/>
    </location>
</feature>
<reference evidence="9 10" key="1">
    <citation type="journal article" date="2019" name="Int. J. Syst. Evol. Microbiol.">
        <title>The Global Catalogue of Microorganisms (GCM) 10K type strain sequencing project: providing services to taxonomists for standard genome sequencing and annotation.</title>
        <authorList>
            <consortium name="The Broad Institute Genomics Platform"/>
            <consortium name="The Broad Institute Genome Sequencing Center for Infectious Disease"/>
            <person name="Wu L."/>
            <person name="Ma J."/>
        </authorList>
    </citation>
    <scope>NUCLEOTIDE SEQUENCE [LARGE SCALE GENOMIC DNA]</scope>
    <source>
        <strain evidence="9 10">IBRC-M 10256</strain>
    </source>
</reference>
<feature type="transmembrane region" description="Helical" evidence="7">
    <location>
        <begin position="390"/>
        <end position="409"/>
    </location>
</feature>
<feature type="transmembrane region" description="Helical" evidence="7">
    <location>
        <begin position="421"/>
        <end position="439"/>
    </location>
</feature>
<dbReference type="GeneID" id="73902130"/>
<feature type="transmembrane region" description="Helical" evidence="7">
    <location>
        <begin position="301"/>
        <end position="321"/>
    </location>
</feature>
<feature type="transmembrane region" description="Helical" evidence="7">
    <location>
        <begin position="357"/>
        <end position="378"/>
    </location>
</feature>